<dbReference type="InterPro" id="IPR036465">
    <property type="entry name" value="vWFA_dom_sf"/>
</dbReference>
<reference evidence="4" key="1">
    <citation type="journal article" date="2011" name="Stand. Genomic Sci.">
        <title>Genome sequence of the filamentous, gliding Thiothrix nivea neotype strain (JP2(T)).</title>
        <authorList>
            <person name="Lapidus A."/>
            <person name="Nolan M."/>
            <person name="Lucas S."/>
            <person name="Glavina Del Rio T."/>
            <person name="Tice H."/>
            <person name="Cheng J.F."/>
            <person name="Tapia R."/>
            <person name="Han C."/>
            <person name="Goodwin L."/>
            <person name="Pitluck S."/>
            <person name="Liolios K."/>
            <person name="Pagani I."/>
            <person name="Ivanova N."/>
            <person name="Huntemann M."/>
            <person name="Mavromatis K."/>
            <person name="Mikhailova N."/>
            <person name="Pati A."/>
            <person name="Chen A."/>
            <person name="Palaniappan K."/>
            <person name="Land M."/>
            <person name="Brambilla E.M."/>
            <person name="Rohde M."/>
            <person name="Abt B."/>
            <person name="Verbarg S."/>
            <person name="Goker M."/>
            <person name="Bristow J."/>
            <person name="Eisen J.A."/>
            <person name="Markowitz V."/>
            <person name="Hugenholtz P."/>
            <person name="Kyrpides N.C."/>
            <person name="Klenk H.P."/>
            <person name="Woyke T."/>
        </authorList>
    </citation>
    <scope>NUCLEOTIDE SEQUENCE [LARGE SCALE GENOMIC DNA]</scope>
    <source>
        <strain evidence="4">ATCC 35100 / DSM 5205 / JP2</strain>
    </source>
</reference>
<dbReference type="PROSITE" id="PS50234">
    <property type="entry name" value="VWFA"/>
    <property type="match status" value="1"/>
</dbReference>
<feature type="domain" description="VWFA" evidence="2">
    <location>
        <begin position="32"/>
        <end position="206"/>
    </location>
</feature>
<protein>
    <submittedName>
        <fullName evidence="3">von Willebrand factor type A</fullName>
    </submittedName>
</protein>
<evidence type="ECO:0000259" key="2">
    <source>
        <dbReference type="PROSITE" id="PS50234"/>
    </source>
</evidence>
<dbReference type="InterPro" id="IPR002035">
    <property type="entry name" value="VWF_A"/>
</dbReference>
<dbReference type="OrthoDB" id="9783818at2"/>
<feature type="region of interest" description="Disordered" evidence="1">
    <location>
        <begin position="209"/>
        <end position="236"/>
    </location>
</feature>
<dbReference type="AlphaFoldDB" id="A0A656HLR6"/>
<dbReference type="SMART" id="SM00327">
    <property type="entry name" value="VWA"/>
    <property type="match status" value="1"/>
</dbReference>
<dbReference type="RefSeq" id="WP_002709849.1">
    <property type="nucleotide sequence ID" value="NZ_JH651384.1"/>
</dbReference>
<dbReference type="SUPFAM" id="SSF53300">
    <property type="entry name" value="vWA-like"/>
    <property type="match status" value="1"/>
</dbReference>
<dbReference type="Proteomes" id="UP000005317">
    <property type="component" value="Unassembled WGS sequence"/>
</dbReference>
<gene>
    <name evidence="3" type="ORF">Thini_3443</name>
</gene>
<accession>A0A656HLR6</accession>
<name>A0A656HLR6_THINJ</name>
<organism evidence="3 4">
    <name type="scientific">Thiothrix nivea (strain ATCC 35100 / DSM 5205 / JP2)</name>
    <dbReference type="NCBI Taxonomy" id="870187"/>
    <lineage>
        <taxon>Bacteria</taxon>
        <taxon>Pseudomonadati</taxon>
        <taxon>Pseudomonadota</taxon>
        <taxon>Gammaproteobacteria</taxon>
        <taxon>Thiotrichales</taxon>
        <taxon>Thiotrichaceae</taxon>
        <taxon>Thiothrix</taxon>
    </lineage>
</organism>
<sequence length="388" mass="41177" precursor="true">MKPLFTQMLAIARYTVVILALMPLTPATAAEKLVIVLDASNSMWGQIHSTPKVTLARNGLETLLAQQPAQAPIGLLAYGNRRKSDCADINVIARPGERDMPSLLQAINGIAPYGRSPISAALEQAAGLLAGTGNILLVSDGPESCDGDPCATAKHLKADNPGLRIHVLSFRDSSNNSLHCLAENSGGQFALMQDAGQLAGQLLMQASATANGEAPKSGKADAPVDSTPGNLRLSAGAAGSTESLPASFLIYTADGDHVASFTARTEVSQPLPPGDYQVNMLWQADKQVQNIQVKPGLTLDQRFNLGFLGKLRLEAQNARQQAVDANFTLYSPAGEYLTEHLFKSRTSDILPSGTYRIKASIGDESQEARLDVTADAETTHVFQFGITQ</sequence>
<evidence type="ECO:0000256" key="1">
    <source>
        <dbReference type="SAM" id="MobiDB-lite"/>
    </source>
</evidence>
<evidence type="ECO:0000313" key="4">
    <source>
        <dbReference type="Proteomes" id="UP000005317"/>
    </source>
</evidence>
<dbReference type="Pfam" id="PF13519">
    <property type="entry name" value="VWA_2"/>
    <property type="match status" value="1"/>
</dbReference>
<proteinExistence type="predicted"/>
<evidence type="ECO:0000313" key="3">
    <source>
        <dbReference type="EMBL" id="EIJ35955.1"/>
    </source>
</evidence>
<dbReference type="EMBL" id="JH651384">
    <property type="protein sequence ID" value="EIJ35955.1"/>
    <property type="molecule type" value="Genomic_DNA"/>
</dbReference>
<dbReference type="Gene3D" id="3.40.50.410">
    <property type="entry name" value="von Willebrand factor, type A domain"/>
    <property type="match status" value="1"/>
</dbReference>
<keyword evidence="4" id="KW-1185">Reference proteome</keyword>